<reference evidence="1 2" key="1">
    <citation type="submission" date="2021-03" db="EMBL/GenBank/DDBJ databases">
        <authorList>
            <person name="Li P."/>
            <person name="Zeng Y."/>
            <person name="Yong S."/>
            <person name="Zhou X."/>
        </authorList>
    </citation>
    <scope>NUCLEOTIDE SEQUENCE [LARGE SCALE GENOMIC DNA]</scope>
</reference>
<evidence type="ECO:0000313" key="2">
    <source>
        <dbReference type="Proteomes" id="UP000679285"/>
    </source>
</evidence>
<keyword evidence="2" id="KW-1185">Reference proteome</keyword>
<sequence>MTNEIKSGGKVVATITQRQAIAFQLHISGAEEPIYVPAWANTVAIDEDGAIWAYESVAEDVLIIGVNKAWVDCGRCDAKMQEIGEMEPFADWKESQIDLRTMQ</sequence>
<dbReference type="EMBL" id="MW722081">
    <property type="protein sequence ID" value="QTH79892.1"/>
    <property type="molecule type" value="Genomic_DNA"/>
</dbReference>
<evidence type="ECO:0000313" key="1">
    <source>
        <dbReference type="EMBL" id="QTH79892.1"/>
    </source>
</evidence>
<protein>
    <submittedName>
        <fullName evidence="1">Uncharacterized protein</fullName>
    </submittedName>
</protein>
<proteinExistence type="predicted"/>
<name>A0A8A6C9F8_9CAUD</name>
<dbReference type="Proteomes" id="UP000679285">
    <property type="component" value="Segment"/>
</dbReference>
<organism evidence="1 2">
    <name type="scientific">Klebsiella phage vB_KpnS_ZX2</name>
    <dbReference type="NCBI Taxonomy" id="2820397"/>
    <lineage>
        <taxon>Viruses</taxon>
        <taxon>Duplodnaviria</taxon>
        <taxon>Heunggongvirae</taxon>
        <taxon>Uroviricota</taxon>
        <taxon>Caudoviricetes</taxon>
        <taxon>Drexlerviridae</taxon>
        <taxon>Webervirus</taxon>
        <taxon>Webervirus ZX2</taxon>
    </lineage>
</organism>
<accession>A0A8A6C9F8</accession>